<dbReference type="CDD" id="cd04186">
    <property type="entry name" value="GT_2_like_c"/>
    <property type="match status" value="1"/>
</dbReference>
<protein>
    <submittedName>
        <fullName evidence="6">Glycosyl transferase</fullName>
    </submittedName>
</protein>
<feature type="domain" description="Glycosyltransferase 2-like" evidence="5">
    <location>
        <begin position="5"/>
        <end position="116"/>
    </location>
</feature>
<keyword evidence="4 6" id="KW-0808">Transferase</keyword>
<gene>
    <name evidence="6" type="ORF">J42TS3_12180</name>
</gene>
<dbReference type="GO" id="GO:0016740">
    <property type="term" value="F:transferase activity"/>
    <property type="evidence" value="ECO:0007669"/>
    <property type="project" value="UniProtKB-KW"/>
</dbReference>
<dbReference type="InterPro" id="IPR001173">
    <property type="entry name" value="Glyco_trans_2-like"/>
</dbReference>
<dbReference type="Gene3D" id="3.90.550.10">
    <property type="entry name" value="Spore Coat Polysaccharide Biosynthesis Protein SpsA, Chain A"/>
    <property type="match status" value="1"/>
</dbReference>
<evidence type="ECO:0000256" key="2">
    <source>
        <dbReference type="ARBA" id="ARBA00006739"/>
    </source>
</evidence>
<evidence type="ECO:0000256" key="3">
    <source>
        <dbReference type="ARBA" id="ARBA00022676"/>
    </source>
</evidence>
<name>A0ABQ4M874_9BACL</name>
<evidence type="ECO:0000256" key="4">
    <source>
        <dbReference type="ARBA" id="ARBA00022679"/>
    </source>
</evidence>
<proteinExistence type="inferred from homology"/>
<organism evidence="6 7">
    <name type="scientific">Paenibacillus vini</name>
    <dbReference type="NCBI Taxonomy" id="1476024"/>
    <lineage>
        <taxon>Bacteria</taxon>
        <taxon>Bacillati</taxon>
        <taxon>Bacillota</taxon>
        <taxon>Bacilli</taxon>
        <taxon>Bacillales</taxon>
        <taxon>Paenibacillaceae</taxon>
        <taxon>Paenibacillus</taxon>
    </lineage>
</organism>
<dbReference type="InterPro" id="IPR029044">
    <property type="entry name" value="Nucleotide-diphossugar_trans"/>
</dbReference>
<evidence type="ECO:0000313" key="6">
    <source>
        <dbReference type="EMBL" id="GIP52183.1"/>
    </source>
</evidence>
<keyword evidence="7" id="KW-1185">Reference proteome</keyword>
<dbReference type="Proteomes" id="UP000679992">
    <property type="component" value="Unassembled WGS sequence"/>
</dbReference>
<dbReference type="EMBL" id="BOSL01000003">
    <property type="protein sequence ID" value="GIP52183.1"/>
    <property type="molecule type" value="Genomic_DNA"/>
</dbReference>
<comment type="similarity">
    <text evidence="2">Belongs to the glycosyltransferase 2 family.</text>
</comment>
<dbReference type="PANTHER" id="PTHR43179:SF12">
    <property type="entry name" value="GALACTOFURANOSYLTRANSFERASE GLFT2"/>
    <property type="match status" value="1"/>
</dbReference>
<evidence type="ECO:0000313" key="7">
    <source>
        <dbReference type="Proteomes" id="UP000679992"/>
    </source>
</evidence>
<accession>A0ABQ4M874</accession>
<evidence type="ECO:0000259" key="5">
    <source>
        <dbReference type="Pfam" id="PF00535"/>
    </source>
</evidence>
<reference evidence="6 7" key="1">
    <citation type="submission" date="2021-03" db="EMBL/GenBank/DDBJ databases">
        <title>Antimicrobial resistance genes in bacteria isolated from Japanese honey, and their potential for conferring macrolide and lincosamide resistance in the American foulbrood pathogen Paenibacillus larvae.</title>
        <authorList>
            <person name="Okamoto M."/>
            <person name="Kumagai M."/>
            <person name="Kanamori H."/>
            <person name="Takamatsu D."/>
        </authorList>
    </citation>
    <scope>NUCLEOTIDE SEQUENCE [LARGE SCALE GENOMIC DNA]</scope>
    <source>
        <strain evidence="6 7">J42TS3</strain>
    </source>
</reference>
<comment type="caution">
    <text evidence="6">The sequence shown here is derived from an EMBL/GenBank/DDBJ whole genome shotgun (WGS) entry which is preliminary data.</text>
</comment>
<dbReference type="SUPFAM" id="SSF53448">
    <property type="entry name" value="Nucleotide-diphospho-sugar transferases"/>
    <property type="match status" value="1"/>
</dbReference>
<comment type="pathway">
    <text evidence="1">Cell wall biogenesis; cell wall polysaccharide biosynthesis.</text>
</comment>
<dbReference type="RefSeq" id="WP_244861421.1">
    <property type="nucleotide sequence ID" value="NZ_BOSL01000003.1"/>
</dbReference>
<keyword evidence="3" id="KW-0328">Glycosyltransferase</keyword>
<dbReference type="PANTHER" id="PTHR43179">
    <property type="entry name" value="RHAMNOSYLTRANSFERASE WBBL"/>
    <property type="match status" value="1"/>
</dbReference>
<evidence type="ECO:0000256" key="1">
    <source>
        <dbReference type="ARBA" id="ARBA00004776"/>
    </source>
</evidence>
<dbReference type="Pfam" id="PF00535">
    <property type="entry name" value="Glycos_transf_2"/>
    <property type="match status" value="1"/>
</dbReference>
<sequence length="276" mass="31443">MVLVSILILTKNRLDLTKRCIESVLKHTPEPFEFVFVDNDSYDGTPDYLRSLNFGKVIRNKINRGFAGGINQGLREVSGDYILLLNNDTVVTPHWLGKLLACIERDPNIGVAGPMSYHVAPIQRVSDGGPDGLEELDEYAERRGIQYAGKGFYGHKLTGFCMLISSDVVKRIGGFDERFFPGNYEDDDFCIRARIGGYRLWAAEDVYVHHEGHGTFKELSQDYRTLSLQNAERFREKWNVGRSAYEIDMFGYNPSDVVERETFFDPARYFIALKDG</sequence>